<evidence type="ECO:0000256" key="6">
    <source>
        <dbReference type="ARBA" id="ARBA00022840"/>
    </source>
</evidence>
<dbReference type="EC" id="2.7.11.1" evidence="1"/>
<dbReference type="InterPro" id="IPR001245">
    <property type="entry name" value="Ser-Thr/Tyr_kinase_cat_dom"/>
</dbReference>
<evidence type="ECO:0000259" key="9">
    <source>
        <dbReference type="PROSITE" id="PS50011"/>
    </source>
</evidence>
<evidence type="ECO:0000256" key="3">
    <source>
        <dbReference type="ARBA" id="ARBA00022679"/>
    </source>
</evidence>
<dbReference type="Gene3D" id="3.30.200.20">
    <property type="entry name" value="Phosphorylase Kinase, domain 1"/>
    <property type="match status" value="1"/>
</dbReference>
<dbReference type="Gene3D" id="1.10.510.10">
    <property type="entry name" value="Transferase(Phosphotransferase) domain 1"/>
    <property type="match status" value="1"/>
</dbReference>
<dbReference type="eggNOG" id="ENOG502QTV8">
    <property type="taxonomic scope" value="Eukaryota"/>
</dbReference>
<dbReference type="PANTHER" id="PTHR27002:SF1097">
    <property type="entry name" value="RECEPTOR-LIKE SERINE_THREONINE-PROTEIN KINASE"/>
    <property type="match status" value="1"/>
</dbReference>
<dbReference type="GO" id="GO:0005886">
    <property type="term" value="C:plasma membrane"/>
    <property type="evidence" value="ECO:0000318"/>
    <property type="project" value="GO_Central"/>
</dbReference>
<dbReference type="InterPro" id="IPR011009">
    <property type="entry name" value="Kinase-like_dom_sf"/>
</dbReference>
<dbReference type="Pfam" id="PF07714">
    <property type="entry name" value="PK_Tyr_Ser-Thr"/>
    <property type="match status" value="1"/>
</dbReference>
<sequence length="290" mass="32839">AVFPPSEEFVAVKRFSPSSGLVGLDKFLNELLLLPKLEHPNIIKLLGYCIHKQEKLLVYELMPVTSTLDSLVYGICKDRLTLYLRLWSLRFKIIMGTAQGLFYLHEDSGLRVVHGDLKLSNILLDVKMNAKISGFALARSRTTYGNMSTSESYVQMKSDVYRFGVIVLAMVSGRRLTTDLDITSLVDNTWELWYKGLELAVVDKSIIGTRGVDNEERRCIRVGLLCTLKNLDDRPAMSLVLKILEEELHLNLTMTSQYSLSRSTCKHSKAKAKAIRYCKHSKTNVEKESS</sequence>
<dbReference type="GO" id="GO:0006955">
    <property type="term" value="P:immune response"/>
    <property type="evidence" value="ECO:0000318"/>
    <property type="project" value="GO_Central"/>
</dbReference>
<dbReference type="PANTHER" id="PTHR27002">
    <property type="entry name" value="RECEPTOR-LIKE SERINE/THREONINE-PROTEIN KINASE SD1-8"/>
    <property type="match status" value="1"/>
</dbReference>
<dbReference type="GO" id="GO:0004674">
    <property type="term" value="F:protein serine/threonine kinase activity"/>
    <property type="evidence" value="ECO:0000318"/>
    <property type="project" value="GO_Central"/>
</dbReference>
<evidence type="ECO:0000313" key="11">
    <source>
        <dbReference type="Proteomes" id="UP000030748"/>
    </source>
</evidence>
<dbReference type="PROSITE" id="PS00108">
    <property type="entry name" value="PROTEIN_KINASE_ST"/>
    <property type="match status" value="1"/>
</dbReference>
<keyword evidence="4" id="KW-0547">Nucleotide-binding</keyword>
<dbReference type="EMBL" id="KI630420">
    <property type="protein sequence ID" value="EYU40183.1"/>
    <property type="molecule type" value="Genomic_DNA"/>
</dbReference>
<dbReference type="AlphaFoldDB" id="A0A022RKB3"/>
<comment type="catalytic activity">
    <reaction evidence="7">
        <text>L-threonyl-[protein] + ATP = O-phospho-L-threonyl-[protein] + ADP + H(+)</text>
        <dbReference type="Rhea" id="RHEA:46608"/>
        <dbReference type="Rhea" id="RHEA-COMP:11060"/>
        <dbReference type="Rhea" id="RHEA-COMP:11605"/>
        <dbReference type="ChEBI" id="CHEBI:15378"/>
        <dbReference type="ChEBI" id="CHEBI:30013"/>
        <dbReference type="ChEBI" id="CHEBI:30616"/>
        <dbReference type="ChEBI" id="CHEBI:61977"/>
        <dbReference type="ChEBI" id="CHEBI:456216"/>
        <dbReference type="EC" id="2.7.11.1"/>
    </reaction>
</comment>
<protein>
    <recommendedName>
        <fullName evidence="1">non-specific serine/threonine protein kinase</fullName>
        <ecNumber evidence="1">2.7.11.1</ecNumber>
    </recommendedName>
</protein>
<keyword evidence="6" id="KW-0067">ATP-binding</keyword>
<accession>A0A022RKB3</accession>
<keyword evidence="5" id="KW-0418">Kinase</keyword>
<proteinExistence type="predicted"/>
<evidence type="ECO:0000256" key="5">
    <source>
        <dbReference type="ARBA" id="ARBA00022777"/>
    </source>
</evidence>
<dbReference type="SMART" id="SM00220">
    <property type="entry name" value="S_TKc"/>
    <property type="match status" value="1"/>
</dbReference>
<comment type="catalytic activity">
    <reaction evidence="8">
        <text>L-seryl-[protein] + ATP = O-phospho-L-seryl-[protein] + ADP + H(+)</text>
        <dbReference type="Rhea" id="RHEA:17989"/>
        <dbReference type="Rhea" id="RHEA-COMP:9863"/>
        <dbReference type="Rhea" id="RHEA-COMP:11604"/>
        <dbReference type="ChEBI" id="CHEBI:15378"/>
        <dbReference type="ChEBI" id="CHEBI:29999"/>
        <dbReference type="ChEBI" id="CHEBI:30616"/>
        <dbReference type="ChEBI" id="CHEBI:83421"/>
        <dbReference type="ChEBI" id="CHEBI:456216"/>
        <dbReference type="EC" id="2.7.11.1"/>
    </reaction>
</comment>
<keyword evidence="3" id="KW-0808">Transferase</keyword>
<dbReference type="Proteomes" id="UP000030748">
    <property type="component" value="Unassembled WGS sequence"/>
</dbReference>
<dbReference type="InterPro" id="IPR000719">
    <property type="entry name" value="Prot_kinase_dom"/>
</dbReference>
<keyword evidence="2" id="KW-0723">Serine/threonine-protein kinase</keyword>
<dbReference type="PROSITE" id="PS50011">
    <property type="entry name" value="PROTEIN_KINASE_DOM"/>
    <property type="match status" value="1"/>
</dbReference>
<dbReference type="GO" id="GO:0005524">
    <property type="term" value="F:ATP binding"/>
    <property type="evidence" value="ECO:0007669"/>
    <property type="project" value="UniProtKB-KW"/>
</dbReference>
<organism evidence="10 11">
    <name type="scientific">Erythranthe guttata</name>
    <name type="common">Yellow monkey flower</name>
    <name type="synonym">Mimulus guttatus</name>
    <dbReference type="NCBI Taxonomy" id="4155"/>
    <lineage>
        <taxon>Eukaryota</taxon>
        <taxon>Viridiplantae</taxon>
        <taxon>Streptophyta</taxon>
        <taxon>Embryophyta</taxon>
        <taxon>Tracheophyta</taxon>
        <taxon>Spermatophyta</taxon>
        <taxon>Magnoliopsida</taxon>
        <taxon>eudicotyledons</taxon>
        <taxon>Gunneridae</taxon>
        <taxon>Pentapetalae</taxon>
        <taxon>asterids</taxon>
        <taxon>lamiids</taxon>
        <taxon>Lamiales</taxon>
        <taxon>Phrymaceae</taxon>
        <taxon>Erythranthe</taxon>
    </lineage>
</organism>
<evidence type="ECO:0000256" key="7">
    <source>
        <dbReference type="ARBA" id="ARBA00047899"/>
    </source>
</evidence>
<evidence type="ECO:0000256" key="8">
    <source>
        <dbReference type="ARBA" id="ARBA00048679"/>
    </source>
</evidence>
<dbReference type="InterPro" id="IPR008271">
    <property type="entry name" value="Ser/Thr_kinase_AS"/>
</dbReference>
<feature type="non-terminal residue" evidence="10">
    <location>
        <position position="1"/>
    </location>
</feature>
<dbReference type="GO" id="GO:0007165">
    <property type="term" value="P:signal transduction"/>
    <property type="evidence" value="ECO:0000318"/>
    <property type="project" value="GO_Central"/>
</dbReference>
<evidence type="ECO:0000256" key="1">
    <source>
        <dbReference type="ARBA" id="ARBA00012513"/>
    </source>
</evidence>
<dbReference type="FunFam" id="1.10.510.10:FF:001023">
    <property type="entry name" value="Os07g0541700 protein"/>
    <property type="match status" value="1"/>
</dbReference>
<keyword evidence="11" id="KW-1185">Reference proteome</keyword>
<name>A0A022RKB3_ERYGU</name>
<reference evidence="10 11" key="1">
    <citation type="journal article" date="2013" name="Proc. Natl. Acad. Sci. U.S.A.">
        <title>Fine-scale variation in meiotic recombination in Mimulus inferred from population shotgun sequencing.</title>
        <authorList>
            <person name="Hellsten U."/>
            <person name="Wright K.M."/>
            <person name="Jenkins J."/>
            <person name="Shu S."/>
            <person name="Yuan Y."/>
            <person name="Wessler S.R."/>
            <person name="Schmutz J."/>
            <person name="Willis J.H."/>
            <person name="Rokhsar D.S."/>
        </authorList>
    </citation>
    <scope>NUCLEOTIDE SEQUENCE [LARGE SCALE GENOMIC DNA]</scope>
    <source>
        <strain evidence="11">cv. DUN x IM62</strain>
    </source>
</reference>
<evidence type="ECO:0000256" key="4">
    <source>
        <dbReference type="ARBA" id="ARBA00022741"/>
    </source>
</evidence>
<evidence type="ECO:0000313" key="10">
    <source>
        <dbReference type="EMBL" id="EYU40183.1"/>
    </source>
</evidence>
<gene>
    <name evidence="10" type="ORF">MIMGU_mgv1a026665mg</name>
</gene>
<feature type="domain" description="Protein kinase" evidence="9">
    <location>
        <begin position="1"/>
        <end position="252"/>
    </location>
</feature>
<evidence type="ECO:0000256" key="2">
    <source>
        <dbReference type="ARBA" id="ARBA00022527"/>
    </source>
</evidence>
<dbReference type="SUPFAM" id="SSF56112">
    <property type="entry name" value="Protein kinase-like (PK-like)"/>
    <property type="match status" value="1"/>
</dbReference>